<evidence type="ECO:0000313" key="4">
    <source>
        <dbReference type="Proteomes" id="UP000030748"/>
    </source>
</evidence>
<evidence type="ECO:0000313" key="3">
    <source>
        <dbReference type="EMBL" id="EYU42976.1"/>
    </source>
</evidence>
<dbReference type="GO" id="GO:0006357">
    <property type="term" value="P:regulation of transcription by RNA polymerase II"/>
    <property type="evidence" value="ECO:0000318"/>
    <property type="project" value="GO_Central"/>
</dbReference>
<dbReference type="CDD" id="cd14686">
    <property type="entry name" value="bZIP"/>
    <property type="match status" value="1"/>
</dbReference>
<feature type="region of interest" description="Disordered" evidence="1">
    <location>
        <begin position="81"/>
        <end position="106"/>
    </location>
</feature>
<dbReference type="InterPro" id="IPR031106">
    <property type="entry name" value="C/EBP"/>
</dbReference>
<dbReference type="PANTHER" id="PTHR23334">
    <property type="entry name" value="CCAAT/ENHANCER BINDING PROTEIN"/>
    <property type="match status" value="1"/>
</dbReference>
<dbReference type="EMBL" id="KI630271">
    <property type="protein sequence ID" value="EYU42976.1"/>
    <property type="molecule type" value="Genomic_DNA"/>
</dbReference>
<dbReference type="Gene3D" id="1.20.5.170">
    <property type="match status" value="1"/>
</dbReference>
<dbReference type="GO" id="GO:0000981">
    <property type="term" value="F:DNA-binding transcription factor activity, RNA polymerase II-specific"/>
    <property type="evidence" value="ECO:0000318"/>
    <property type="project" value="GO_Central"/>
</dbReference>
<dbReference type="STRING" id="4155.A0A022RSM8"/>
<keyword evidence="4" id="KW-1185">Reference proteome</keyword>
<sequence length="175" mass="19759">MDDGEIDLSNLPNPDSSRNIRASFSEDSSFLDNLSRINAQVCTHTHICNPPGPDAPHTHTCHHTHTNFIPSSDDIALHEKRTPVSKPSSRPLGNREAVRKYREKKKAQEAYLEEEVRKLRDANKLLVAKLQRGPVLETEVLRLRRLLVEIRGKIDGELGDFPFGKKCRSGKSTMN</sequence>
<feature type="domain" description="BZIP" evidence="2">
    <location>
        <begin position="82"/>
        <end position="149"/>
    </location>
</feature>
<dbReference type="eggNOG" id="ENOG502QVJ4">
    <property type="taxonomic scope" value="Eukaryota"/>
</dbReference>
<dbReference type="AlphaFoldDB" id="A0A022RSM8"/>
<dbReference type="PANTHER" id="PTHR23334:SF20">
    <property type="entry name" value="BASIC LEUCINE ZIPPER 24"/>
    <property type="match status" value="1"/>
</dbReference>
<dbReference type="GO" id="GO:0000978">
    <property type="term" value="F:RNA polymerase II cis-regulatory region sequence-specific DNA binding"/>
    <property type="evidence" value="ECO:0000318"/>
    <property type="project" value="GO_Central"/>
</dbReference>
<organism evidence="3 4">
    <name type="scientific">Erythranthe guttata</name>
    <name type="common">Yellow monkey flower</name>
    <name type="synonym">Mimulus guttatus</name>
    <dbReference type="NCBI Taxonomy" id="4155"/>
    <lineage>
        <taxon>Eukaryota</taxon>
        <taxon>Viridiplantae</taxon>
        <taxon>Streptophyta</taxon>
        <taxon>Embryophyta</taxon>
        <taxon>Tracheophyta</taxon>
        <taxon>Spermatophyta</taxon>
        <taxon>Magnoliopsida</taxon>
        <taxon>eudicotyledons</taxon>
        <taxon>Gunneridae</taxon>
        <taxon>Pentapetalae</taxon>
        <taxon>asterids</taxon>
        <taxon>lamiids</taxon>
        <taxon>Lamiales</taxon>
        <taxon>Phrymaceae</taxon>
        <taxon>Erythranthe</taxon>
    </lineage>
</organism>
<dbReference type="InterPro" id="IPR004827">
    <property type="entry name" value="bZIP"/>
</dbReference>
<evidence type="ECO:0000259" key="2">
    <source>
        <dbReference type="SMART" id="SM00338"/>
    </source>
</evidence>
<proteinExistence type="predicted"/>
<dbReference type="SUPFAM" id="SSF57959">
    <property type="entry name" value="Leucine zipper domain"/>
    <property type="match status" value="1"/>
</dbReference>
<dbReference type="InterPro" id="IPR046347">
    <property type="entry name" value="bZIP_sf"/>
</dbReference>
<feature type="region of interest" description="Disordered" evidence="1">
    <location>
        <begin position="1"/>
        <end position="21"/>
    </location>
</feature>
<protein>
    <recommendedName>
        <fullName evidence="2">BZIP domain-containing protein</fullName>
    </recommendedName>
</protein>
<dbReference type="SMART" id="SM00338">
    <property type="entry name" value="BRLZ"/>
    <property type="match status" value="1"/>
</dbReference>
<evidence type="ECO:0000256" key="1">
    <source>
        <dbReference type="SAM" id="MobiDB-lite"/>
    </source>
</evidence>
<accession>A0A022RSM8</accession>
<dbReference type="Proteomes" id="UP000030748">
    <property type="component" value="Unassembled WGS sequence"/>
</dbReference>
<name>A0A022RSM8_ERYGU</name>
<feature type="compositionally biased region" description="Polar residues" evidence="1">
    <location>
        <begin position="10"/>
        <end position="21"/>
    </location>
</feature>
<dbReference type="GO" id="GO:0006351">
    <property type="term" value="P:DNA-templated transcription"/>
    <property type="evidence" value="ECO:0007669"/>
    <property type="project" value="InterPro"/>
</dbReference>
<reference evidence="3 4" key="1">
    <citation type="journal article" date="2013" name="Proc. Natl. Acad. Sci. U.S.A.">
        <title>Fine-scale variation in meiotic recombination in Mimulus inferred from population shotgun sequencing.</title>
        <authorList>
            <person name="Hellsten U."/>
            <person name="Wright K.M."/>
            <person name="Jenkins J."/>
            <person name="Shu S."/>
            <person name="Yuan Y."/>
            <person name="Wessler S.R."/>
            <person name="Schmutz J."/>
            <person name="Willis J.H."/>
            <person name="Rokhsar D.S."/>
        </authorList>
    </citation>
    <scope>NUCLEOTIDE SEQUENCE [LARGE SCALE GENOMIC DNA]</scope>
    <source>
        <strain evidence="4">cv. DUN x IM62</strain>
    </source>
</reference>
<gene>
    <name evidence="3" type="ORF">MIMGU_mgv1a023968mg</name>
</gene>
<dbReference type="Pfam" id="PF07716">
    <property type="entry name" value="bZIP_2"/>
    <property type="match status" value="1"/>
</dbReference>